<evidence type="ECO:0008006" key="3">
    <source>
        <dbReference type="Google" id="ProtNLM"/>
    </source>
</evidence>
<evidence type="ECO:0000313" key="1">
    <source>
        <dbReference type="EMBL" id="MBU2739706.1"/>
    </source>
</evidence>
<reference evidence="1 2" key="1">
    <citation type="journal article" date="2021" name="ISME J.">
        <title>Genomic evolution of the class Acidithiobacillia: deep-branching Proteobacteria living in extreme acidic conditions.</title>
        <authorList>
            <person name="Moya-Beltran A."/>
            <person name="Beard S."/>
            <person name="Rojas-Villalobos C."/>
            <person name="Issotta F."/>
            <person name="Gallardo Y."/>
            <person name="Ulloa R."/>
            <person name="Giaveno A."/>
            <person name="Degli Esposti M."/>
            <person name="Johnson D.B."/>
            <person name="Quatrini R."/>
        </authorList>
    </citation>
    <scope>NUCLEOTIDE SEQUENCE [LARGE SCALE GENOMIC DNA]</scope>
    <source>
        <strain evidence="1 2">ATCC 19703</strain>
    </source>
</reference>
<dbReference type="Gene3D" id="3.40.50.300">
    <property type="entry name" value="P-loop containing nucleotide triphosphate hydrolases"/>
    <property type="match status" value="1"/>
</dbReference>
<proteinExistence type="predicted"/>
<dbReference type="InterPro" id="IPR014556">
    <property type="entry name" value="UCP029407"/>
</dbReference>
<dbReference type="RefSeq" id="WP_215864592.1">
    <property type="nucleotide sequence ID" value="NZ_JABELD010000118.1"/>
</dbReference>
<dbReference type="PIRSF" id="PIRSF029407">
    <property type="entry name" value="UCP029407"/>
    <property type="match status" value="1"/>
</dbReference>
<protein>
    <recommendedName>
        <fullName evidence="3">Sulfotransferase family protein</fullName>
    </recommendedName>
</protein>
<dbReference type="EMBL" id="JABELD010000118">
    <property type="protein sequence ID" value="MBU2739706.1"/>
    <property type="molecule type" value="Genomic_DNA"/>
</dbReference>
<comment type="caution">
    <text evidence="1">The sequence shown here is derived from an EMBL/GenBank/DDBJ whole genome shotgun (WGS) entry which is preliminary data.</text>
</comment>
<name>A0ABS5ZSY5_9PROT</name>
<accession>A0ABS5ZSY5</accession>
<sequence length="296" mass="33546">MANPCWIPVLGMHRSGTSAMTCGLRALGAQLGQNLMEPVPDVNPKGFWEDMDIYHLNEEMLQALGTQWYQSTPLSQGQVDWLLANGYLEKAVTLLQGKRLDSQAFAFKDPRLCRLLAFWQEVLKVAGGSVAYFLALRNPVSIADSLQKRDGMDRTQSYLLWLTHTVNSILLTNGQRRVLVNFDVLIKAPEAQLYRIADRLELAVEKDRLAKYVGNFLDKNLRHTRHTQVDLAQDPDCPEFIVGLYRDLLAVAQDRKDLEAPAIQKRLKQAWKSVHAMLPLMQAMDRMIDAKIRGTS</sequence>
<evidence type="ECO:0000313" key="2">
    <source>
        <dbReference type="Proteomes" id="UP001197028"/>
    </source>
</evidence>
<dbReference type="SUPFAM" id="SSF52540">
    <property type="entry name" value="P-loop containing nucleoside triphosphate hydrolases"/>
    <property type="match status" value="1"/>
</dbReference>
<dbReference type="InterPro" id="IPR027417">
    <property type="entry name" value="P-loop_NTPase"/>
</dbReference>
<dbReference type="Proteomes" id="UP001197028">
    <property type="component" value="Unassembled WGS sequence"/>
</dbReference>
<keyword evidence="2" id="KW-1185">Reference proteome</keyword>
<organism evidence="1 2">
    <name type="scientific">Acidithiobacillus concretivorus</name>
    <dbReference type="NCBI Taxonomy" id="3063952"/>
    <lineage>
        <taxon>Bacteria</taxon>
        <taxon>Pseudomonadati</taxon>
        <taxon>Pseudomonadota</taxon>
        <taxon>Acidithiobacillia</taxon>
        <taxon>Acidithiobacillales</taxon>
        <taxon>Acidithiobacillaceae</taxon>
        <taxon>Acidithiobacillus</taxon>
    </lineage>
</organism>
<gene>
    <name evidence="1" type="ORF">HJG40_13160</name>
</gene>